<dbReference type="Proteomes" id="UP001164713">
    <property type="component" value="Chromosome"/>
</dbReference>
<organism evidence="2 3">
    <name type="scientific">Bacillus halotolerans</name>
    <dbReference type="NCBI Taxonomy" id="260554"/>
    <lineage>
        <taxon>Bacteria</taxon>
        <taxon>Bacillati</taxon>
        <taxon>Bacillota</taxon>
        <taxon>Bacilli</taxon>
        <taxon>Bacillales</taxon>
        <taxon>Bacillaceae</taxon>
        <taxon>Bacillus</taxon>
    </lineage>
</organism>
<reference evidence="2" key="1">
    <citation type="submission" date="2022-12" db="EMBL/GenBank/DDBJ databases">
        <title>Genomic of Bacillus halotolerans.</title>
        <authorList>
            <person name="Xu G."/>
            <person name="Ding Y."/>
        </authorList>
    </citation>
    <scope>NUCLEOTIDE SEQUENCE</scope>
    <source>
        <strain evidence="2">B13</strain>
    </source>
</reference>
<keyword evidence="3" id="KW-1185">Reference proteome</keyword>
<dbReference type="InterPro" id="IPR023399">
    <property type="entry name" value="Baseplate-like_2-layer_sand"/>
</dbReference>
<feature type="domain" description="YqbQ/XkdQ" evidence="1">
    <location>
        <begin position="20"/>
        <end position="314"/>
    </location>
</feature>
<evidence type="ECO:0000313" key="2">
    <source>
        <dbReference type="EMBL" id="WAT23340.1"/>
    </source>
</evidence>
<dbReference type="EMBL" id="CP114066">
    <property type="protein sequence ID" value="WAT23340.1"/>
    <property type="molecule type" value="Genomic_DNA"/>
</dbReference>
<dbReference type="Gene3D" id="2.30.300.10">
    <property type="entry name" value="Baseplate protein-like domain - beta roll fold"/>
    <property type="match status" value="1"/>
</dbReference>
<dbReference type="InterPro" id="IPR052196">
    <property type="entry name" value="Bact_Kbp"/>
</dbReference>
<dbReference type="PANTHER" id="PTHR34700:SF3">
    <property type="entry name" value="PHAGE-LIKE ELEMENT PBSX PROTEIN XKDQ"/>
    <property type="match status" value="1"/>
</dbReference>
<accession>A0ABY7I896</accession>
<dbReference type="RefSeq" id="WP_059292944.1">
    <property type="nucleotide sequence ID" value="NZ_CP101718.1"/>
</dbReference>
<dbReference type="PANTHER" id="PTHR34700">
    <property type="entry name" value="POTASSIUM BINDING PROTEIN KBP"/>
    <property type="match status" value="1"/>
</dbReference>
<protein>
    <submittedName>
        <fullName evidence="2">Phage portal protein</fullName>
    </submittedName>
</protein>
<evidence type="ECO:0000313" key="3">
    <source>
        <dbReference type="Proteomes" id="UP001164713"/>
    </source>
</evidence>
<proteinExistence type="predicted"/>
<name>A0ABY7I896_9BACI</name>
<dbReference type="Pfam" id="PF24032">
    <property type="entry name" value="YQBQ"/>
    <property type="match status" value="1"/>
</dbReference>
<dbReference type="SUPFAM" id="SSF69279">
    <property type="entry name" value="Phage tail proteins"/>
    <property type="match status" value="1"/>
</dbReference>
<sequence>MIELFVIKDTEWLELVAESVSLEGHRYQAPRSIEATIVIKQGDQKYYSVTEGDTVLFKWKGKELFRGIVFARTPDEHTLAFSAYDMLQYLVKNQDVYVFSNQRADQMIRRIANDFQIPTTSIANTSHTIKSLVIKNDTSLYDIILKALKQTKSQTGRNYQLYSEKGKLGLRAWPEPSEVWVLETGVNITGYQYSTSINDTATRVVLRRQKDNKTYKASAKDSSGLNKYGVLQYTETVTDEINQAQLQQRADVRLAEKKGVKKELKNIQAIGIPEVQSGLPVYISIPEAGIKKIYWVDTDRHEFKGTKHTMTIDVVEKNTMPEGVS</sequence>
<gene>
    <name evidence="2" type="ORF">O0R52_06830</name>
</gene>
<dbReference type="Gene3D" id="3.30.1920.10">
    <property type="entry name" value="Baseplate protein-like domains - 2 layer sandwich fold"/>
    <property type="match status" value="1"/>
</dbReference>
<dbReference type="Gene3D" id="3.55.50.10">
    <property type="entry name" value="Baseplate protein-like domains"/>
    <property type="match status" value="1"/>
</dbReference>
<evidence type="ECO:0000259" key="1">
    <source>
        <dbReference type="Pfam" id="PF24032"/>
    </source>
</evidence>
<dbReference type="InterPro" id="IPR056937">
    <property type="entry name" value="YqbQ/XkdQ"/>
</dbReference>